<dbReference type="AlphaFoldDB" id="A0A1I2NLQ6"/>
<evidence type="ECO:0000313" key="2">
    <source>
        <dbReference type="EMBL" id="SFG04925.1"/>
    </source>
</evidence>
<protein>
    <recommendedName>
        <fullName evidence="4">Sigma-70 family RNA polymerase sigma factor</fullName>
    </recommendedName>
</protein>
<dbReference type="Proteomes" id="UP000182135">
    <property type="component" value="Unassembled WGS sequence"/>
</dbReference>
<dbReference type="STRING" id="1529.SAMN04487885_1233"/>
<evidence type="ECO:0008006" key="4">
    <source>
        <dbReference type="Google" id="ProtNLM"/>
    </source>
</evidence>
<keyword evidence="3" id="KW-1185">Reference proteome</keyword>
<dbReference type="eggNOG" id="ENOG5030GKB">
    <property type="taxonomic scope" value="Bacteria"/>
</dbReference>
<gene>
    <name evidence="2" type="ORF">SAMN04487885_1233</name>
</gene>
<name>A0A1I2NLQ6_9CLOT</name>
<proteinExistence type="predicted"/>
<accession>A0A1I2NLQ6</accession>
<sequence length="195" mass="23560">MEVYYSHNPKIMRSEGMINIDKELFRKTEGKLYRYYSKDKHEKSLKEKLNLLNNQIEAINKELRECDINLEPESKSPSFDERVQTSSDGMSYAEREAMRVTELKIRRVTQKRIERQHILEQLDNLEIESNEIEWKIRDFNGELKQILELKYKEGLNEIKIAHKMHLDQSQVNRRKRQMINKIVMWDMWNDSIKNA</sequence>
<evidence type="ECO:0000256" key="1">
    <source>
        <dbReference type="SAM" id="Coils"/>
    </source>
</evidence>
<reference evidence="2 3" key="1">
    <citation type="submission" date="2016-10" db="EMBL/GenBank/DDBJ databases">
        <authorList>
            <person name="de Groot N.N."/>
        </authorList>
    </citation>
    <scope>NUCLEOTIDE SEQUENCE [LARGE SCALE GENOMIC DNA]</scope>
    <source>
        <strain evidence="2 3">NLAE-zl-G419</strain>
    </source>
</reference>
<organism evidence="2 3">
    <name type="scientific">Clostridium cadaveris</name>
    <dbReference type="NCBI Taxonomy" id="1529"/>
    <lineage>
        <taxon>Bacteria</taxon>
        <taxon>Bacillati</taxon>
        <taxon>Bacillota</taxon>
        <taxon>Clostridia</taxon>
        <taxon>Eubacteriales</taxon>
        <taxon>Clostridiaceae</taxon>
        <taxon>Clostridium</taxon>
    </lineage>
</organism>
<keyword evidence="1" id="KW-0175">Coiled coil</keyword>
<dbReference type="EMBL" id="FOOE01000023">
    <property type="protein sequence ID" value="SFG04925.1"/>
    <property type="molecule type" value="Genomic_DNA"/>
</dbReference>
<evidence type="ECO:0000313" key="3">
    <source>
        <dbReference type="Proteomes" id="UP000182135"/>
    </source>
</evidence>
<feature type="coiled-coil region" evidence="1">
    <location>
        <begin position="42"/>
        <end position="69"/>
    </location>
</feature>
<feature type="coiled-coil region" evidence="1">
    <location>
        <begin position="108"/>
        <end position="142"/>
    </location>
</feature>